<keyword evidence="12" id="KW-0325">Glycoprotein</keyword>
<dbReference type="Proteomes" id="UP001152888">
    <property type="component" value="Unassembled WGS sequence"/>
</dbReference>
<dbReference type="InterPro" id="IPR050122">
    <property type="entry name" value="RTK"/>
</dbReference>
<evidence type="ECO:0000256" key="12">
    <source>
        <dbReference type="ARBA" id="ARBA00023180"/>
    </source>
</evidence>
<evidence type="ECO:0000256" key="3">
    <source>
        <dbReference type="ARBA" id="ARBA00022679"/>
    </source>
</evidence>
<keyword evidence="5 16" id="KW-0732">Signal</keyword>
<evidence type="ECO:0000256" key="8">
    <source>
        <dbReference type="ARBA" id="ARBA00022840"/>
    </source>
</evidence>
<keyword evidence="10 15" id="KW-0472">Membrane</keyword>
<evidence type="ECO:0000256" key="14">
    <source>
        <dbReference type="PROSITE-ProRule" id="PRU10141"/>
    </source>
</evidence>
<keyword evidence="7" id="KW-0418">Kinase</keyword>
<feature type="domain" description="Protein kinase" evidence="17">
    <location>
        <begin position="471"/>
        <end position="766"/>
    </location>
</feature>
<dbReference type="PRINTS" id="PR00109">
    <property type="entry name" value="TYRKINASE"/>
</dbReference>
<reference evidence="18" key="1">
    <citation type="submission" date="2022-03" db="EMBL/GenBank/DDBJ databases">
        <authorList>
            <person name="Sayadi A."/>
        </authorList>
    </citation>
    <scope>NUCLEOTIDE SEQUENCE</scope>
</reference>
<dbReference type="PANTHER" id="PTHR24416">
    <property type="entry name" value="TYROSINE-PROTEIN KINASE RECEPTOR"/>
    <property type="match status" value="1"/>
</dbReference>
<dbReference type="InterPro" id="IPR008266">
    <property type="entry name" value="Tyr_kinase_AS"/>
</dbReference>
<dbReference type="InterPro" id="IPR000719">
    <property type="entry name" value="Prot_kinase_dom"/>
</dbReference>
<dbReference type="GO" id="GO:0007169">
    <property type="term" value="P:cell surface receptor protein tyrosine kinase signaling pathway"/>
    <property type="evidence" value="ECO:0007669"/>
    <property type="project" value="TreeGrafter"/>
</dbReference>
<dbReference type="FunFam" id="1.10.510.10:FF:000190">
    <property type="entry name" value="Proto-oncogene tyrosine-protein kinase receptor Ret"/>
    <property type="match status" value="1"/>
</dbReference>
<dbReference type="CDD" id="cd00192">
    <property type="entry name" value="PTKc"/>
    <property type="match status" value="1"/>
</dbReference>
<comment type="caution">
    <text evidence="18">The sequence shown here is derived from an EMBL/GenBank/DDBJ whole genome shotgun (WGS) entry which is preliminary data.</text>
</comment>
<comment type="subcellular location">
    <subcellularLocation>
        <location evidence="1">Membrane</location>
        <topology evidence="1">Single-pass type I membrane protein</topology>
    </subcellularLocation>
</comment>
<evidence type="ECO:0000313" key="18">
    <source>
        <dbReference type="EMBL" id="CAH1956307.1"/>
    </source>
</evidence>
<dbReference type="EC" id="2.7.10.1" evidence="2"/>
<accession>A0A9P0NU82</accession>
<evidence type="ECO:0000256" key="4">
    <source>
        <dbReference type="ARBA" id="ARBA00022692"/>
    </source>
</evidence>
<keyword evidence="4 15" id="KW-0812">Transmembrane</keyword>
<dbReference type="Pfam" id="PF07714">
    <property type="entry name" value="PK_Tyr_Ser-Thr"/>
    <property type="match status" value="1"/>
</dbReference>
<evidence type="ECO:0000256" key="5">
    <source>
        <dbReference type="ARBA" id="ARBA00022729"/>
    </source>
</evidence>
<evidence type="ECO:0000256" key="6">
    <source>
        <dbReference type="ARBA" id="ARBA00022741"/>
    </source>
</evidence>
<evidence type="ECO:0000256" key="11">
    <source>
        <dbReference type="ARBA" id="ARBA00023137"/>
    </source>
</evidence>
<dbReference type="InterPro" id="IPR001245">
    <property type="entry name" value="Ser-Thr/Tyr_kinase_cat_dom"/>
</dbReference>
<dbReference type="GO" id="GO:0005524">
    <property type="term" value="F:ATP binding"/>
    <property type="evidence" value="ECO:0007669"/>
    <property type="project" value="UniProtKB-UniRule"/>
</dbReference>
<dbReference type="GO" id="GO:1902533">
    <property type="term" value="P:positive regulation of intracellular signal transduction"/>
    <property type="evidence" value="ECO:0007669"/>
    <property type="project" value="UniProtKB-ARBA"/>
</dbReference>
<name>A0A9P0NU82_ACAOB</name>
<protein>
    <recommendedName>
        <fullName evidence="2">receptor protein-tyrosine kinase</fullName>
        <ecNumber evidence="2">2.7.10.1</ecNumber>
    </recommendedName>
</protein>
<evidence type="ECO:0000256" key="2">
    <source>
        <dbReference type="ARBA" id="ARBA00011902"/>
    </source>
</evidence>
<organism evidence="18 19">
    <name type="scientific">Acanthoscelides obtectus</name>
    <name type="common">Bean weevil</name>
    <name type="synonym">Bruchus obtectus</name>
    <dbReference type="NCBI Taxonomy" id="200917"/>
    <lineage>
        <taxon>Eukaryota</taxon>
        <taxon>Metazoa</taxon>
        <taxon>Ecdysozoa</taxon>
        <taxon>Arthropoda</taxon>
        <taxon>Hexapoda</taxon>
        <taxon>Insecta</taxon>
        <taxon>Pterygota</taxon>
        <taxon>Neoptera</taxon>
        <taxon>Endopterygota</taxon>
        <taxon>Coleoptera</taxon>
        <taxon>Polyphaga</taxon>
        <taxon>Cucujiformia</taxon>
        <taxon>Chrysomeloidea</taxon>
        <taxon>Chrysomelidae</taxon>
        <taxon>Bruchinae</taxon>
        <taxon>Bruchini</taxon>
        <taxon>Acanthoscelides</taxon>
    </lineage>
</organism>
<evidence type="ECO:0000256" key="13">
    <source>
        <dbReference type="ARBA" id="ARBA00051243"/>
    </source>
</evidence>
<evidence type="ECO:0000256" key="16">
    <source>
        <dbReference type="SAM" id="SignalP"/>
    </source>
</evidence>
<evidence type="ECO:0000256" key="10">
    <source>
        <dbReference type="ARBA" id="ARBA00023136"/>
    </source>
</evidence>
<dbReference type="GO" id="GO:0043235">
    <property type="term" value="C:receptor complex"/>
    <property type="evidence" value="ECO:0007669"/>
    <property type="project" value="TreeGrafter"/>
</dbReference>
<keyword evidence="9 15" id="KW-1133">Transmembrane helix</keyword>
<feature type="transmembrane region" description="Helical" evidence="15">
    <location>
        <begin position="399"/>
        <end position="423"/>
    </location>
</feature>
<dbReference type="InterPro" id="IPR020635">
    <property type="entry name" value="Tyr_kinase_cat_dom"/>
</dbReference>
<evidence type="ECO:0000313" key="19">
    <source>
        <dbReference type="Proteomes" id="UP001152888"/>
    </source>
</evidence>
<feature type="signal peptide" evidence="16">
    <location>
        <begin position="1"/>
        <end position="18"/>
    </location>
</feature>
<dbReference type="InterPro" id="IPR017441">
    <property type="entry name" value="Protein_kinase_ATP_BS"/>
</dbReference>
<dbReference type="PROSITE" id="PS00109">
    <property type="entry name" value="PROTEIN_KINASE_TYR"/>
    <property type="match status" value="1"/>
</dbReference>
<dbReference type="OrthoDB" id="3256376at2759"/>
<evidence type="ECO:0000259" key="17">
    <source>
        <dbReference type="PROSITE" id="PS50011"/>
    </source>
</evidence>
<gene>
    <name evidence="18" type="ORF">ACAOBT_LOCUS1495</name>
</gene>
<evidence type="ECO:0000256" key="7">
    <source>
        <dbReference type="ARBA" id="ARBA00022777"/>
    </source>
</evidence>
<dbReference type="GO" id="GO:0004714">
    <property type="term" value="F:transmembrane receptor protein tyrosine kinase activity"/>
    <property type="evidence" value="ECO:0007669"/>
    <property type="project" value="UniProtKB-EC"/>
</dbReference>
<proteinExistence type="predicted"/>
<sequence>MSVLRIFFVLCGAAVAQSAVSRADVDKSDLSGCLDCLAKIPIDKCVSSECHCGVPNSTTEGSQWLQTRTQLLLPKVHCKSQTKVVVTWDLTTPQNNTYFYLDYVNKVSSYPRYVTSNTSRCNFTVLESLEPGTTYELILRSITIWPNTTKTLGSSKPLMVQTLDSHRKVDPVKKFYLDSLNLSENAYDAVVKWDKAEDKACYYDIVSFEEDYNYFEIRNVWDNEELRIPNLSFGKNYSLIIRALSDKDATENESEPTVLRFVVPTCHETFKHSAMCVPHKPENLTAIDALVDYNEEDNSSRYNIQLYWSKPTYPPNYYQIKLMFYNSTHKPIFLNVSGESTNATIGNVIVTSEEFSVRYWVFITAYSFAGKSATSAIERSFNVSFIPVSDGSTWNDVEVIMIIVGPILAIGLVVMLAANWYFAKKVAKEKKLKYFKELNEKIPPSIITAIGGLSSNNSIPADNWEINPSRLIIKSIIGEGAFGLVKKGYYLDSNEEKIEVAIKMMKEHPTMDEMKQFYQEIDIMKSVPKHPQLVSLVACVTRGSSPLIVVEYCAKGDLQTYLRKAWDKLSKIKNEESFAQSSNPQYVSNALYDFSQSDMTDIPQPKDLISFARQIVLGMEYLASLKLIHRDLAARNVLICEDNKVKISDFGLSRDVYYDNVYRKVTGGKVPIRWMALESMTQQIYTTQSDVWSFGILLWEIVTMGSTPYPGVQTQELLPLLRSGFRMERPINCSEELYAIMCNCWNASPLDRPTFAELRVIFDTLLEKVSCYLNLDISDVSMTQHHCYSNTFSGRYVKQGKIVDV</sequence>
<comment type="catalytic activity">
    <reaction evidence="13">
        <text>L-tyrosyl-[protein] + ATP = O-phospho-L-tyrosyl-[protein] + ADP + H(+)</text>
        <dbReference type="Rhea" id="RHEA:10596"/>
        <dbReference type="Rhea" id="RHEA-COMP:10136"/>
        <dbReference type="Rhea" id="RHEA-COMP:20101"/>
        <dbReference type="ChEBI" id="CHEBI:15378"/>
        <dbReference type="ChEBI" id="CHEBI:30616"/>
        <dbReference type="ChEBI" id="CHEBI:46858"/>
        <dbReference type="ChEBI" id="CHEBI:61978"/>
        <dbReference type="ChEBI" id="CHEBI:456216"/>
        <dbReference type="EC" id="2.7.10.1"/>
    </reaction>
</comment>
<keyword evidence="3" id="KW-0808">Transferase</keyword>
<dbReference type="AlphaFoldDB" id="A0A9P0NU82"/>
<keyword evidence="8 14" id="KW-0067">ATP-binding</keyword>
<dbReference type="Gene3D" id="1.10.510.10">
    <property type="entry name" value="Transferase(Phosphotransferase) domain 1"/>
    <property type="match status" value="1"/>
</dbReference>
<keyword evidence="11" id="KW-0829">Tyrosine-protein kinase</keyword>
<dbReference type="InterPro" id="IPR036116">
    <property type="entry name" value="FN3_sf"/>
</dbReference>
<dbReference type="PANTHER" id="PTHR24416:SF620">
    <property type="entry name" value="TYROSINE-PROTEIN KINASE RECEPTOR TORSO"/>
    <property type="match status" value="1"/>
</dbReference>
<feature type="binding site" evidence="14">
    <location>
        <position position="503"/>
    </location>
    <ligand>
        <name>ATP</name>
        <dbReference type="ChEBI" id="CHEBI:30616"/>
    </ligand>
</feature>
<keyword evidence="19" id="KW-1185">Reference proteome</keyword>
<dbReference type="EMBL" id="CAKOFQ010006664">
    <property type="protein sequence ID" value="CAH1956307.1"/>
    <property type="molecule type" value="Genomic_DNA"/>
</dbReference>
<dbReference type="SMART" id="SM00219">
    <property type="entry name" value="TyrKc"/>
    <property type="match status" value="1"/>
</dbReference>
<evidence type="ECO:0000256" key="15">
    <source>
        <dbReference type="SAM" id="Phobius"/>
    </source>
</evidence>
<dbReference type="PROSITE" id="PS00107">
    <property type="entry name" value="PROTEIN_KINASE_ATP"/>
    <property type="match status" value="1"/>
</dbReference>
<dbReference type="SUPFAM" id="SSF56112">
    <property type="entry name" value="Protein kinase-like (PK-like)"/>
    <property type="match status" value="1"/>
</dbReference>
<feature type="chain" id="PRO_5040116884" description="receptor protein-tyrosine kinase" evidence="16">
    <location>
        <begin position="19"/>
        <end position="805"/>
    </location>
</feature>
<evidence type="ECO:0000256" key="9">
    <source>
        <dbReference type="ARBA" id="ARBA00022989"/>
    </source>
</evidence>
<keyword evidence="6 14" id="KW-0547">Nucleotide-binding</keyword>
<dbReference type="Gene3D" id="3.30.200.20">
    <property type="entry name" value="Phosphorylase Kinase, domain 1"/>
    <property type="match status" value="1"/>
</dbReference>
<dbReference type="PROSITE" id="PS50011">
    <property type="entry name" value="PROTEIN_KINASE_DOM"/>
    <property type="match status" value="1"/>
</dbReference>
<dbReference type="InterPro" id="IPR011009">
    <property type="entry name" value="Kinase-like_dom_sf"/>
</dbReference>
<evidence type="ECO:0000256" key="1">
    <source>
        <dbReference type="ARBA" id="ARBA00004479"/>
    </source>
</evidence>
<dbReference type="SUPFAM" id="SSF49265">
    <property type="entry name" value="Fibronectin type III"/>
    <property type="match status" value="2"/>
</dbReference>
<dbReference type="GO" id="GO:0005886">
    <property type="term" value="C:plasma membrane"/>
    <property type="evidence" value="ECO:0007669"/>
    <property type="project" value="TreeGrafter"/>
</dbReference>